<accession>A0A5B2VDZ6</accession>
<reference evidence="3 4" key="2">
    <citation type="submission" date="2019-09" db="EMBL/GenBank/DDBJ databases">
        <authorList>
            <person name="Jin C."/>
        </authorList>
    </citation>
    <scope>NUCLEOTIDE SEQUENCE [LARGE SCALE GENOMIC DNA]</scope>
    <source>
        <strain evidence="3 4">BN140002</strain>
    </source>
</reference>
<evidence type="ECO:0000256" key="1">
    <source>
        <dbReference type="SAM" id="MobiDB-lite"/>
    </source>
</evidence>
<dbReference type="InterPro" id="IPR014004">
    <property type="entry name" value="Transpt-assoc_nodulatn_dom_bac"/>
</dbReference>
<sequence>MPDDTKPRRNDPYSGSPAGYGGGGFGTSGYGGGLRGEADRHVSGPVHGERDRRESIGGNGYAGDRTDGPHRGRGPKGYRRSDERILEDVSDRLMEDPHVDARAIEVRVEEGEITLEGTVGSRWEKRHSEDIAEAVSGVSHVQNNLRVRENTAFGKEEMSPERQPDEGRGHSVAGRSRPR</sequence>
<feature type="compositionally biased region" description="Basic and acidic residues" evidence="1">
    <location>
        <begin position="148"/>
        <end position="169"/>
    </location>
</feature>
<proteinExistence type="predicted"/>
<feature type="compositionally biased region" description="Basic and acidic residues" evidence="1">
    <location>
        <begin position="1"/>
        <end position="11"/>
    </location>
</feature>
<dbReference type="InterPro" id="IPR051686">
    <property type="entry name" value="Lipoprotein_DolP"/>
</dbReference>
<dbReference type="OrthoDB" id="8449638at2"/>
<feature type="domain" description="BON" evidence="2">
    <location>
        <begin position="81"/>
        <end position="149"/>
    </location>
</feature>
<dbReference type="PROSITE" id="PS50914">
    <property type="entry name" value="BON"/>
    <property type="match status" value="1"/>
</dbReference>
<gene>
    <name evidence="3" type="ORF">F0L46_12085</name>
</gene>
<dbReference type="EMBL" id="VUOA01000021">
    <property type="protein sequence ID" value="KAA2237005.1"/>
    <property type="molecule type" value="Genomic_DNA"/>
</dbReference>
<protein>
    <submittedName>
        <fullName evidence="3">BON domain-containing protein</fullName>
    </submittedName>
</protein>
<feature type="compositionally biased region" description="Basic and acidic residues" evidence="1">
    <location>
        <begin position="36"/>
        <end position="55"/>
    </location>
</feature>
<evidence type="ECO:0000259" key="2">
    <source>
        <dbReference type="PROSITE" id="PS50914"/>
    </source>
</evidence>
<feature type="region of interest" description="Disordered" evidence="1">
    <location>
        <begin position="1"/>
        <end position="83"/>
    </location>
</feature>
<comment type="caution">
    <text evidence="3">The sequence shown here is derived from an EMBL/GenBank/DDBJ whole genome shotgun (WGS) entry which is preliminary data.</text>
</comment>
<dbReference type="RefSeq" id="WP_149817824.1">
    <property type="nucleotide sequence ID" value="NZ_VUOA01000021.1"/>
</dbReference>
<dbReference type="PANTHER" id="PTHR34606">
    <property type="entry name" value="BON DOMAIN-CONTAINING PROTEIN"/>
    <property type="match status" value="1"/>
</dbReference>
<feature type="region of interest" description="Disordered" evidence="1">
    <location>
        <begin position="148"/>
        <end position="179"/>
    </location>
</feature>
<evidence type="ECO:0000313" key="3">
    <source>
        <dbReference type="EMBL" id="KAA2237005.1"/>
    </source>
</evidence>
<feature type="compositionally biased region" description="Gly residues" evidence="1">
    <location>
        <begin position="18"/>
        <end position="35"/>
    </location>
</feature>
<organism evidence="3 4">
    <name type="scientific">Salinarimonas soli</name>
    <dbReference type="NCBI Taxonomy" id="1638099"/>
    <lineage>
        <taxon>Bacteria</taxon>
        <taxon>Pseudomonadati</taxon>
        <taxon>Pseudomonadota</taxon>
        <taxon>Alphaproteobacteria</taxon>
        <taxon>Hyphomicrobiales</taxon>
        <taxon>Salinarimonadaceae</taxon>
        <taxon>Salinarimonas</taxon>
    </lineage>
</organism>
<dbReference type="Proteomes" id="UP000323142">
    <property type="component" value="Unassembled WGS sequence"/>
</dbReference>
<dbReference type="AlphaFoldDB" id="A0A5B2VDZ6"/>
<reference evidence="3 4" key="1">
    <citation type="submission" date="2019-09" db="EMBL/GenBank/DDBJ databases">
        <title>Salinarimonas rosea gen. nov., sp. nov., a new member of the a-2 subgroup of the Proteobacteria.</title>
        <authorList>
            <person name="Liu J."/>
        </authorList>
    </citation>
    <scope>NUCLEOTIDE SEQUENCE [LARGE SCALE GENOMIC DNA]</scope>
    <source>
        <strain evidence="3 4">BN140002</strain>
    </source>
</reference>
<dbReference type="InterPro" id="IPR007055">
    <property type="entry name" value="BON_dom"/>
</dbReference>
<name>A0A5B2VDZ6_9HYPH</name>
<dbReference type="PANTHER" id="PTHR34606:SF15">
    <property type="entry name" value="BON DOMAIN-CONTAINING PROTEIN"/>
    <property type="match status" value="1"/>
</dbReference>
<keyword evidence="4" id="KW-1185">Reference proteome</keyword>
<dbReference type="Pfam" id="PF04972">
    <property type="entry name" value="BON"/>
    <property type="match status" value="1"/>
</dbReference>
<dbReference type="Gene3D" id="3.30.1340.30">
    <property type="match status" value="1"/>
</dbReference>
<evidence type="ECO:0000313" key="4">
    <source>
        <dbReference type="Proteomes" id="UP000323142"/>
    </source>
</evidence>
<dbReference type="SMART" id="SM00749">
    <property type="entry name" value="BON"/>
    <property type="match status" value="1"/>
</dbReference>